<organism evidence="2 3">
    <name type="scientific">Opisthorchis viverrini</name>
    <name type="common">Southeast Asian liver fluke</name>
    <dbReference type="NCBI Taxonomy" id="6198"/>
    <lineage>
        <taxon>Eukaryota</taxon>
        <taxon>Metazoa</taxon>
        <taxon>Spiralia</taxon>
        <taxon>Lophotrochozoa</taxon>
        <taxon>Platyhelminthes</taxon>
        <taxon>Trematoda</taxon>
        <taxon>Digenea</taxon>
        <taxon>Opisthorchiida</taxon>
        <taxon>Opisthorchiata</taxon>
        <taxon>Opisthorchiidae</taxon>
        <taxon>Opisthorchis</taxon>
    </lineage>
</organism>
<dbReference type="EMBL" id="KL597040">
    <property type="protein sequence ID" value="KER20596.1"/>
    <property type="molecule type" value="Genomic_DNA"/>
</dbReference>
<proteinExistence type="predicted"/>
<keyword evidence="3" id="KW-1185">Reference proteome</keyword>
<dbReference type="CTD" id="20325063"/>
<dbReference type="AlphaFoldDB" id="A0A074Z0M7"/>
<dbReference type="RefSeq" id="XP_009175667.1">
    <property type="nucleotide sequence ID" value="XM_009177403.1"/>
</dbReference>
<reference evidence="2 3" key="1">
    <citation type="submission" date="2013-11" db="EMBL/GenBank/DDBJ databases">
        <title>Opisthorchis viverrini - life in the bile duct.</title>
        <authorList>
            <person name="Young N.D."/>
            <person name="Nagarajan N."/>
            <person name="Lin S.J."/>
            <person name="Korhonen P.K."/>
            <person name="Jex A.R."/>
            <person name="Hall R.S."/>
            <person name="Safavi-Hemami H."/>
            <person name="Kaewkong W."/>
            <person name="Bertrand D."/>
            <person name="Gao S."/>
            <person name="Seet Q."/>
            <person name="Wongkham S."/>
            <person name="Teh B.T."/>
            <person name="Wongkham C."/>
            <person name="Intapan P.M."/>
            <person name="Maleewong W."/>
            <person name="Yang X."/>
            <person name="Hu M."/>
            <person name="Wang Z."/>
            <person name="Hofmann A."/>
            <person name="Sternberg P.W."/>
            <person name="Tan P."/>
            <person name="Wang J."/>
            <person name="Gasser R.B."/>
        </authorList>
    </citation>
    <scope>NUCLEOTIDE SEQUENCE [LARGE SCALE GENOMIC DNA]</scope>
</reference>
<feature type="transmembrane region" description="Helical" evidence="1">
    <location>
        <begin position="41"/>
        <end position="62"/>
    </location>
</feature>
<keyword evidence="1" id="KW-0472">Membrane</keyword>
<dbReference type="KEGG" id="ovi:T265_10895"/>
<keyword evidence="1" id="KW-0812">Transmembrane</keyword>
<keyword evidence="1" id="KW-1133">Transmembrane helix</keyword>
<dbReference type="GeneID" id="20325063"/>
<protein>
    <submittedName>
        <fullName evidence="2">Uncharacterized protein</fullName>
    </submittedName>
</protein>
<accession>A0A074Z0M7</accession>
<evidence type="ECO:0000313" key="2">
    <source>
        <dbReference type="EMBL" id="KER20596.1"/>
    </source>
</evidence>
<evidence type="ECO:0000313" key="3">
    <source>
        <dbReference type="Proteomes" id="UP000054324"/>
    </source>
</evidence>
<dbReference type="Proteomes" id="UP000054324">
    <property type="component" value="Unassembled WGS sequence"/>
</dbReference>
<evidence type="ECO:0000256" key="1">
    <source>
        <dbReference type="SAM" id="Phobius"/>
    </source>
</evidence>
<name>A0A074Z0M7_OPIVI</name>
<gene>
    <name evidence="2" type="ORF">T265_10895</name>
</gene>
<sequence length="116" mass="12567">MELAGAYIVHMDAKYASLFFRVCVHTRSASDQRAQLDVRGIFRMAVVMFTALIVGVLCDGFVHTQRGTFDGVELEIGFASCPGIWDSVQFRGCDFVGECTAAAVSSDTEISVDSST</sequence>